<keyword evidence="3" id="KW-0862">Zinc</keyword>
<dbReference type="InterPro" id="IPR036236">
    <property type="entry name" value="Znf_C2H2_sf"/>
</dbReference>
<feature type="domain" description="C2H2-type" evidence="5">
    <location>
        <begin position="2"/>
        <end position="31"/>
    </location>
</feature>
<evidence type="ECO:0000313" key="7">
    <source>
        <dbReference type="Proteomes" id="UP000325440"/>
    </source>
</evidence>
<accession>A0A5E4NG96</accession>
<dbReference type="Proteomes" id="UP000325440">
    <property type="component" value="Unassembled WGS sequence"/>
</dbReference>
<dbReference type="PANTHER" id="PTHR23235">
    <property type="entry name" value="KRUEPPEL-LIKE TRANSCRIPTION FACTOR"/>
    <property type="match status" value="1"/>
</dbReference>
<feature type="domain" description="C2H2-type" evidence="5">
    <location>
        <begin position="31"/>
        <end position="54"/>
    </location>
</feature>
<evidence type="ECO:0000256" key="3">
    <source>
        <dbReference type="ARBA" id="ARBA00022833"/>
    </source>
</evidence>
<organism evidence="6 7">
    <name type="scientific">Cinara cedri</name>
    <dbReference type="NCBI Taxonomy" id="506608"/>
    <lineage>
        <taxon>Eukaryota</taxon>
        <taxon>Metazoa</taxon>
        <taxon>Ecdysozoa</taxon>
        <taxon>Arthropoda</taxon>
        <taxon>Hexapoda</taxon>
        <taxon>Insecta</taxon>
        <taxon>Pterygota</taxon>
        <taxon>Neoptera</taxon>
        <taxon>Paraneoptera</taxon>
        <taxon>Hemiptera</taxon>
        <taxon>Sternorrhyncha</taxon>
        <taxon>Aphidomorpha</taxon>
        <taxon>Aphidoidea</taxon>
        <taxon>Aphididae</taxon>
        <taxon>Lachninae</taxon>
        <taxon>Cinara</taxon>
    </lineage>
</organism>
<evidence type="ECO:0000256" key="2">
    <source>
        <dbReference type="ARBA" id="ARBA00022771"/>
    </source>
</evidence>
<evidence type="ECO:0000256" key="4">
    <source>
        <dbReference type="PROSITE-ProRule" id="PRU00042"/>
    </source>
</evidence>
<protein>
    <submittedName>
        <fullName evidence="6">Zinc finger C2H2-type</fullName>
    </submittedName>
</protein>
<dbReference type="Pfam" id="PF00096">
    <property type="entry name" value="zf-C2H2"/>
    <property type="match status" value="2"/>
</dbReference>
<dbReference type="InterPro" id="IPR013087">
    <property type="entry name" value="Znf_C2H2_type"/>
</dbReference>
<gene>
    <name evidence="6" type="ORF">CINCED_3A009509</name>
</gene>
<dbReference type="AlphaFoldDB" id="A0A5E4NG96"/>
<dbReference type="PROSITE" id="PS50157">
    <property type="entry name" value="ZINC_FINGER_C2H2_2"/>
    <property type="match status" value="2"/>
</dbReference>
<dbReference type="SMART" id="SM00355">
    <property type="entry name" value="ZnF_C2H2"/>
    <property type="match status" value="2"/>
</dbReference>
<dbReference type="PANTHER" id="PTHR23235:SF120">
    <property type="entry name" value="KRUPPEL-LIKE FACTOR 15"/>
    <property type="match status" value="1"/>
</dbReference>
<evidence type="ECO:0000313" key="6">
    <source>
        <dbReference type="EMBL" id="VVC41601.1"/>
    </source>
</evidence>
<sequence length="178" mass="20392">MFTCTFAGCVKVFSAKQNLLRHAKTHDGIKFQCALCPKMFTRKDTRAEHIKIIHRDGTVAPLTIIPQARPSNTVAGPSYTAGLWNEHSTVSWTIDKKNDESYTVVCQAIEDTGLYDNKEFHETRKVFNNEDLPLVMRKGVYPYEYTNICGKLEEESLPEKADFYSTLAEEKIKDEEYE</sequence>
<dbReference type="GO" id="GO:0008270">
    <property type="term" value="F:zinc ion binding"/>
    <property type="evidence" value="ECO:0007669"/>
    <property type="project" value="UniProtKB-KW"/>
</dbReference>
<evidence type="ECO:0000256" key="1">
    <source>
        <dbReference type="ARBA" id="ARBA00022723"/>
    </source>
</evidence>
<keyword evidence="1" id="KW-0479">Metal-binding</keyword>
<reference evidence="6 7" key="1">
    <citation type="submission" date="2019-08" db="EMBL/GenBank/DDBJ databases">
        <authorList>
            <person name="Alioto T."/>
            <person name="Alioto T."/>
            <person name="Gomez Garrido J."/>
        </authorList>
    </citation>
    <scope>NUCLEOTIDE SEQUENCE [LARGE SCALE GENOMIC DNA]</scope>
</reference>
<dbReference type="SUPFAM" id="SSF57667">
    <property type="entry name" value="beta-beta-alpha zinc fingers"/>
    <property type="match status" value="1"/>
</dbReference>
<dbReference type="PROSITE" id="PS00028">
    <property type="entry name" value="ZINC_FINGER_C2H2_1"/>
    <property type="match status" value="2"/>
</dbReference>
<dbReference type="GO" id="GO:0000981">
    <property type="term" value="F:DNA-binding transcription factor activity, RNA polymerase II-specific"/>
    <property type="evidence" value="ECO:0007669"/>
    <property type="project" value="TreeGrafter"/>
</dbReference>
<keyword evidence="7" id="KW-1185">Reference proteome</keyword>
<dbReference type="OrthoDB" id="8922241at2759"/>
<keyword evidence="2 4" id="KW-0863">Zinc-finger</keyword>
<dbReference type="EMBL" id="CABPRJ010001922">
    <property type="protein sequence ID" value="VVC41601.1"/>
    <property type="molecule type" value="Genomic_DNA"/>
</dbReference>
<evidence type="ECO:0000259" key="5">
    <source>
        <dbReference type="PROSITE" id="PS50157"/>
    </source>
</evidence>
<dbReference type="GO" id="GO:0000978">
    <property type="term" value="F:RNA polymerase II cis-regulatory region sequence-specific DNA binding"/>
    <property type="evidence" value="ECO:0007669"/>
    <property type="project" value="TreeGrafter"/>
</dbReference>
<name>A0A5E4NG96_9HEMI</name>
<dbReference type="Gene3D" id="3.30.160.60">
    <property type="entry name" value="Classic Zinc Finger"/>
    <property type="match status" value="2"/>
</dbReference>
<proteinExistence type="predicted"/>